<keyword evidence="9" id="KW-1185">Reference proteome</keyword>
<evidence type="ECO:0000256" key="4">
    <source>
        <dbReference type="ARBA" id="ARBA00034003"/>
    </source>
</evidence>
<dbReference type="SUPFAM" id="SSF50249">
    <property type="entry name" value="Nucleic acid-binding proteins"/>
    <property type="match status" value="1"/>
</dbReference>
<dbReference type="GO" id="GO:0003910">
    <property type="term" value="F:DNA ligase (ATP) activity"/>
    <property type="evidence" value="ECO:0007669"/>
    <property type="project" value="UniProtKB-EC"/>
</dbReference>
<evidence type="ECO:0000259" key="7">
    <source>
        <dbReference type="Pfam" id="PF04679"/>
    </source>
</evidence>
<evidence type="ECO:0000256" key="3">
    <source>
        <dbReference type="ARBA" id="ARBA00022598"/>
    </source>
</evidence>
<dbReference type="InterPro" id="IPR050191">
    <property type="entry name" value="ATP-dep_DNA_ligase"/>
</dbReference>
<evidence type="ECO:0000313" key="9">
    <source>
        <dbReference type="Proteomes" id="UP000323300"/>
    </source>
</evidence>
<feature type="domain" description="ATP-dependent DNA ligase family profile" evidence="6">
    <location>
        <begin position="46"/>
        <end position="221"/>
    </location>
</feature>
<name>A0A1I4G1F5_9HYPH</name>
<evidence type="ECO:0000256" key="5">
    <source>
        <dbReference type="SAM" id="MobiDB-lite"/>
    </source>
</evidence>
<dbReference type="SUPFAM" id="SSF56091">
    <property type="entry name" value="DNA ligase/mRNA capping enzyme, catalytic domain"/>
    <property type="match status" value="1"/>
</dbReference>
<dbReference type="RefSeq" id="WP_149764776.1">
    <property type="nucleotide sequence ID" value="NZ_BSPE01000074.1"/>
</dbReference>
<dbReference type="PANTHER" id="PTHR45674:SF4">
    <property type="entry name" value="DNA LIGASE 1"/>
    <property type="match status" value="1"/>
</dbReference>
<organism evidence="8 9">
    <name type="scientific">Neomesorhizobium albiziae</name>
    <dbReference type="NCBI Taxonomy" id="335020"/>
    <lineage>
        <taxon>Bacteria</taxon>
        <taxon>Pseudomonadati</taxon>
        <taxon>Pseudomonadota</taxon>
        <taxon>Alphaproteobacteria</taxon>
        <taxon>Hyphomicrobiales</taxon>
        <taxon>Phyllobacteriaceae</taxon>
        <taxon>Neomesorhizobium</taxon>
    </lineage>
</organism>
<keyword evidence="3 8" id="KW-0436">Ligase</keyword>
<dbReference type="GO" id="GO:0006281">
    <property type="term" value="P:DNA repair"/>
    <property type="evidence" value="ECO:0007669"/>
    <property type="project" value="InterPro"/>
</dbReference>
<accession>A0A1I4G1F5</accession>
<dbReference type="CDD" id="cd07905">
    <property type="entry name" value="Adenylation_DNA_ligase_LigC"/>
    <property type="match status" value="1"/>
</dbReference>
<dbReference type="EC" id="6.5.1.1" evidence="2"/>
<dbReference type="Pfam" id="PF01068">
    <property type="entry name" value="DNA_ligase_A_M"/>
    <property type="match status" value="1"/>
</dbReference>
<feature type="region of interest" description="Disordered" evidence="5">
    <location>
        <begin position="1"/>
        <end position="21"/>
    </location>
</feature>
<dbReference type="InterPro" id="IPR012309">
    <property type="entry name" value="DNA_ligase_ATP-dep_C"/>
</dbReference>
<gene>
    <name evidence="8" type="ORF">SAMN04488498_1764</name>
</gene>
<comment type="catalytic activity">
    <reaction evidence="4">
        <text>ATP + (deoxyribonucleotide)n-3'-hydroxyl + 5'-phospho-(deoxyribonucleotide)m = (deoxyribonucleotide)n+m + AMP + diphosphate.</text>
        <dbReference type="EC" id="6.5.1.1"/>
    </reaction>
</comment>
<dbReference type="EMBL" id="FOSL01000076">
    <property type="protein sequence ID" value="SFL23958.1"/>
    <property type="molecule type" value="Genomic_DNA"/>
</dbReference>
<protein>
    <recommendedName>
        <fullName evidence="2">DNA ligase (ATP)</fullName>
        <ecNumber evidence="2">6.5.1.1</ecNumber>
    </recommendedName>
</protein>
<dbReference type="GO" id="GO:0005524">
    <property type="term" value="F:ATP binding"/>
    <property type="evidence" value="ECO:0007669"/>
    <property type="project" value="InterPro"/>
</dbReference>
<reference evidence="8 9" key="1">
    <citation type="submission" date="2016-10" db="EMBL/GenBank/DDBJ databases">
        <authorList>
            <person name="Varghese N."/>
            <person name="Submissions S."/>
        </authorList>
    </citation>
    <scope>NUCLEOTIDE SEQUENCE [LARGE SCALE GENOMIC DNA]</scope>
    <source>
        <strain evidence="8 9">DSM 21822</strain>
    </source>
</reference>
<evidence type="ECO:0000313" key="8">
    <source>
        <dbReference type="EMBL" id="SFL23958.1"/>
    </source>
</evidence>
<evidence type="ECO:0000256" key="2">
    <source>
        <dbReference type="ARBA" id="ARBA00012727"/>
    </source>
</evidence>
<dbReference type="AlphaFoldDB" id="A0A1I4G1F5"/>
<dbReference type="Pfam" id="PF04679">
    <property type="entry name" value="DNA_ligase_A_C"/>
    <property type="match status" value="1"/>
</dbReference>
<dbReference type="GO" id="GO:0006310">
    <property type="term" value="P:DNA recombination"/>
    <property type="evidence" value="ECO:0007669"/>
    <property type="project" value="InterPro"/>
</dbReference>
<comment type="similarity">
    <text evidence="1">Belongs to the ATP-dependent DNA ligase family.</text>
</comment>
<dbReference type="InterPro" id="IPR012310">
    <property type="entry name" value="DNA_ligase_ATP-dep_cent"/>
</dbReference>
<dbReference type="Gene3D" id="2.40.50.140">
    <property type="entry name" value="Nucleic acid-binding proteins"/>
    <property type="match status" value="1"/>
</dbReference>
<dbReference type="NCBIfam" id="NF006078">
    <property type="entry name" value="PRK08224.1"/>
    <property type="match status" value="1"/>
</dbReference>
<dbReference type="InterPro" id="IPR044119">
    <property type="entry name" value="Adenylation_LigC-like"/>
</dbReference>
<proteinExistence type="inferred from homology"/>
<dbReference type="Proteomes" id="UP000323300">
    <property type="component" value="Unassembled WGS sequence"/>
</dbReference>
<dbReference type="Gene3D" id="3.30.470.30">
    <property type="entry name" value="DNA ligase/mRNA capping enzyme"/>
    <property type="match status" value="1"/>
</dbReference>
<feature type="domain" description="DNA ligase ATP-dependent C-terminal" evidence="7">
    <location>
        <begin position="239"/>
        <end position="336"/>
    </location>
</feature>
<dbReference type="InterPro" id="IPR012340">
    <property type="entry name" value="NA-bd_OB-fold"/>
</dbReference>
<sequence length="347" mass="38295">MKRIRRELAQPTQAPAVAGNTKSEPVLTIPLSLKPMEAEQVDELPRGRGWLYEPKYDGFRCIAFRDGGTVHLQSKKQKSLNRYFPEVAAGLARVKAERFVLDGEIVIPGQSFETLQLRLHPAASRIAELSGKFPARLIVFDLLAGDSGPLIAHPFADRRAALKAFVKTPGFSQAIVLSKATRIAGEALNWLSERGHGLDGIVAKPLDQPYWAGERVMQKFKIWRTVDAVLAGYYQDDATGTIDSLLFGLYGDDGLLHFVGHCRVYNDAADIAKLPQPLKDGSGFTGRAPGGKSRWTGKKQKMVSLEPRLVAELSADHIADGKFRHGSRLIRWRTDKAPEDCTIDQVS</sequence>
<evidence type="ECO:0000259" key="6">
    <source>
        <dbReference type="Pfam" id="PF01068"/>
    </source>
</evidence>
<evidence type="ECO:0000256" key="1">
    <source>
        <dbReference type="ARBA" id="ARBA00007572"/>
    </source>
</evidence>
<dbReference type="PANTHER" id="PTHR45674">
    <property type="entry name" value="DNA LIGASE 1/3 FAMILY MEMBER"/>
    <property type="match status" value="1"/>
</dbReference>
<dbReference type="OrthoDB" id="9770771at2"/>